<evidence type="ECO:0000313" key="2">
    <source>
        <dbReference type="EMBL" id="KRG03149.1"/>
    </source>
</evidence>
<gene>
    <name evidence="2" type="primary">Dmoj\GI26746</name>
    <name evidence="2" type="ORF">Dmoj_GI26746</name>
</gene>
<organism evidence="2 3">
    <name type="scientific">Drosophila mojavensis</name>
    <name type="common">Fruit fly</name>
    <dbReference type="NCBI Taxonomy" id="7230"/>
    <lineage>
        <taxon>Eukaryota</taxon>
        <taxon>Metazoa</taxon>
        <taxon>Ecdysozoa</taxon>
        <taxon>Arthropoda</taxon>
        <taxon>Hexapoda</taxon>
        <taxon>Insecta</taxon>
        <taxon>Pterygota</taxon>
        <taxon>Neoptera</taxon>
        <taxon>Endopterygota</taxon>
        <taxon>Diptera</taxon>
        <taxon>Brachycera</taxon>
        <taxon>Muscomorpha</taxon>
        <taxon>Ephydroidea</taxon>
        <taxon>Drosophilidae</taxon>
        <taxon>Drosophila</taxon>
    </lineage>
</organism>
<dbReference type="InParanoid" id="A0A0Q9X5G6"/>
<feature type="transmembrane region" description="Helical" evidence="1">
    <location>
        <begin position="21"/>
        <end position="47"/>
    </location>
</feature>
<dbReference type="AlphaFoldDB" id="A0A0Q9X5G6"/>
<evidence type="ECO:0008006" key="4">
    <source>
        <dbReference type="Google" id="ProtNLM"/>
    </source>
</evidence>
<keyword evidence="1" id="KW-0472">Membrane</keyword>
<keyword evidence="3" id="KW-1185">Reference proteome</keyword>
<feature type="transmembrane region" description="Helical" evidence="1">
    <location>
        <begin position="53"/>
        <end position="74"/>
    </location>
</feature>
<reference evidence="2 3" key="1">
    <citation type="journal article" date="2007" name="Nature">
        <title>Evolution of genes and genomes on the Drosophila phylogeny.</title>
        <authorList>
            <consortium name="Drosophila 12 Genomes Consortium"/>
            <person name="Clark A.G."/>
            <person name="Eisen M.B."/>
            <person name="Smith D.R."/>
            <person name="Bergman C.M."/>
            <person name="Oliver B."/>
            <person name="Markow T.A."/>
            <person name="Kaufman T.C."/>
            <person name="Kellis M."/>
            <person name="Gelbart W."/>
            <person name="Iyer V.N."/>
            <person name="Pollard D.A."/>
            <person name="Sackton T.B."/>
            <person name="Larracuente A.M."/>
            <person name="Singh N.D."/>
            <person name="Abad J.P."/>
            <person name="Abt D.N."/>
            <person name="Adryan B."/>
            <person name="Aguade M."/>
            <person name="Akashi H."/>
            <person name="Anderson W.W."/>
            <person name="Aquadro C.F."/>
            <person name="Ardell D.H."/>
            <person name="Arguello R."/>
            <person name="Artieri C.G."/>
            <person name="Barbash D.A."/>
            <person name="Barker D."/>
            <person name="Barsanti P."/>
            <person name="Batterham P."/>
            <person name="Batzoglou S."/>
            <person name="Begun D."/>
            <person name="Bhutkar A."/>
            <person name="Blanco E."/>
            <person name="Bosak S.A."/>
            <person name="Bradley R.K."/>
            <person name="Brand A.D."/>
            <person name="Brent M.R."/>
            <person name="Brooks A.N."/>
            <person name="Brown R.H."/>
            <person name="Butlin R.K."/>
            <person name="Caggese C."/>
            <person name="Calvi B.R."/>
            <person name="Bernardo de Carvalho A."/>
            <person name="Caspi A."/>
            <person name="Castrezana S."/>
            <person name="Celniker S.E."/>
            <person name="Chang J.L."/>
            <person name="Chapple C."/>
            <person name="Chatterji S."/>
            <person name="Chinwalla A."/>
            <person name="Civetta A."/>
            <person name="Clifton S.W."/>
            <person name="Comeron J.M."/>
            <person name="Costello J.C."/>
            <person name="Coyne J.A."/>
            <person name="Daub J."/>
            <person name="David R.G."/>
            <person name="Delcher A.L."/>
            <person name="Delehaunty K."/>
            <person name="Do C.B."/>
            <person name="Ebling H."/>
            <person name="Edwards K."/>
            <person name="Eickbush T."/>
            <person name="Evans J.D."/>
            <person name="Filipski A."/>
            <person name="Findeiss S."/>
            <person name="Freyhult E."/>
            <person name="Fulton L."/>
            <person name="Fulton R."/>
            <person name="Garcia A.C."/>
            <person name="Gardiner A."/>
            <person name="Garfield D.A."/>
            <person name="Garvin B.E."/>
            <person name="Gibson G."/>
            <person name="Gilbert D."/>
            <person name="Gnerre S."/>
            <person name="Godfrey J."/>
            <person name="Good R."/>
            <person name="Gotea V."/>
            <person name="Gravely B."/>
            <person name="Greenberg A.J."/>
            <person name="Griffiths-Jones S."/>
            <person name="Gross S."/>
            <person name="Guigo R."/>
            <person name="Gustafson E.A."/>
            <person name="Haerty W."/>
            <person name="Hahn M.W."/>
            <person name="Halligan D.L."/>
            <person name="Halpern A.L."/>
            <person name="Halter G.M."/>
            <person name="Han M.V."/>
            <person name="Heger A."/>
            <person name="Hillier L."/>
            <person name="Hinrichs A.S."/>
            <person name="Holmes I."/>
            <person name="Hoskins R.A."/>
            <person name="Hubisz M.J."/>
            <person name="Hultmark D."/>
            <person name="Huntley M.A."/>
            <person name="Jaffe D.B."/>
            <person name="Jagadeeshan S."/>
            <person name="Jeck W.R."/>
            <person name="Johnson J."/>
            <person name="Jones C.D."/>
            <person name="Jordan W.C."/>
            <person name="Karpen G.H."/>
            <person name="Kataoka E."/>
            <person name="Keightley P.D."/>
            <person name="Kheradpour P."/>
            <person name="Kirkness E.F."/>
            <person name="Koerich L.B."/>
            <person name="Kristiansen K."/>
            <person name="Kudrna D."/>
            <person name="Kulathinal R.J."/>
            <person name="Kumar S."/>
            <person name="Kwok R."/>
            <person name="Lander E."/>
            <person name="Langley C.H."/>
            <person name="Lapoint R."/>
            <person name="Lazzaro B.P."/>
            <person name="Lee S.J."/>
            <person name="Levesque L."/>
            <person name="Li R."/>
            <person name="Lin C.F."/>
            <person name="Lin M.F."/>
            <person name="Lindblad-Toh K."/>
            <person name="Llopart A."/>
            <person name="Long M."/>
            <person name="Low L."/>
            <person name="Lozovsky E."/>
            <person name="Lu J."/>
            <person name="Luo M."/>
            <person name="Machado C.A."/>
            <person name="Makalowski W."/>
            <person name="Marzo M."/>
            <person name="Matsuda M."/>
            <person name="Matzkin L."/>
            <person name="McAllister B."/>
            <person name="McBride C.S."/>
            <person name="McKernan B."/>
            <person name="McKernan K."/>
            <person name="Mendez-Lago M."/>
            <person name="Minx P."/>
            <person name="Mollenhauer M.U."/>
            <person name="Montooth K."/>
            <person name="Mount S.M."/>
            <person name="Mu X."/>
            <person name="Myers E."/>
            <person name="Negre B."/>
            <person name="Newfeld S."/>
            <person name="Nielsen R."/>
            <person name="Noor M.A."/>
            <person name="O'Grady P."/>
            <person name="Pachter L."/>
            <person name="Papaceit M."/>
            <person name="Parisi M.J."/>
            <person name="Parisi M."/>
            <person name="Parts L."/>
            <person name="Pedersen J.S."/>
            <person name="Pesole G."/>
            <person name="Phillippy A.M."/>
            <person name="Ponting C.P."/>
            <person name="Pop M."/>
            <person name="Porcelli D."/>
            <person name="Powell J.R."/>
            <person name="Prohaska S."/>
            <person name="Pruitt K."/>
            <person name="Puig M."/>
            <person name="Quesneville H."/>
            <person name="Ram K.R."/>
            <person name="Rand D."/>
            <person name="Rasmussen M.D."/>
            <person name="Reed L.K."/>
            <person name="Reenan R."/>
            <person name="Reily A."/>
            <person name="Remington K.A."/>
            <person name="Rieger T.T."/>
            <person name="Ritchie M.G."/>
            <person name="Robin C."/>
            <person name="Rogers Y.H."/>
            <person name="Rohde C."/>
            <person name="Rozas J."/>
            <person name="Rubenfield M.J."/>
            <person name="Ruiz A."/>
            <person name="Russo S."/>
            <person name="Salzberg S.L."/>
            <person name="Sanchez-Gracia A."/>
            <person name="Saranga D.J."/>
            <person name="Sato H."/>
            <person name="Schaeffer S.W."/>
            <person name="Schatz M.C."/>
            <person name="Schlenke T."/>
            <person name="Schwartz R."/>
            <person name="Segarra C."/>
            <person name="Singh R.S."/>
            <person name="Sirot L."/>
            <person name="Sirota M."/>
            <person name="Sisneros N.B."/>
            <person name="Smith C.D."/>
            <person name="Smith T.F."/>
            <person name="Spieth J."/>
            <person name="Stage D.E."/>
            <person name="Stark A."/>
            <person name="Stephan W."/>
            <person name="Strausberg R.L."/>
            <person name="Strempel S."/>
            <person name="Sturgill D."/>
            <person name="Sutton G."/>
            <person name="Sutton G.G."/>
            <person name="Tao W."/>
            <person name="Teichmann S."/>
            <person name="Tobari Y.N."/>
            <person name="Tomimura Y."/>
            <person name="Tsolas J.M."/>
            <person name="Valente V.L."/>
            <person name="Venter E."/>
            <person name="Venter J.C."/>
            <person name="Vicario S."/>
            <person name="Vieira F.G."/>
            <person name="Vilella A.J."/>
            <person name="Villasante A."/>
            <person name="Walenz B."/>
            <person name="Wang J."/>
            <person name="Wasserman M."/>
            <person name="Watts T."/>
            <person name="Wilson D."/>
            <person name="Wilson R.K."/>
            <person name="Wing R.A."/>
            <person name="Wolfner M.F."/>
            <person name="Wong A."/>
            <person name="Wong G.K."/>
            <person name="Wu C.I."/>
            <person name="Wu G."/>
            <person name="Yamamoto D."/>
            <person name="Yang H.P."/>
            <person name="Yang S.P."/>
            <person name="Yorke J.A."/>
            <person name="Yoshida K."/>
            <person name="Zdobnov E."/>
            <person name="Zhang P."/>
            <person name="Zhang Y."/>
            <person name="Zimin A.V."/>
            <person name="Baldwin J."/>
            <person name="Abdouelleil A."/>
            <person name="Abdulkadir J."/>
            <person name="Abebe A."/>
            <person name="Abera B."/>
            <person name="Abreu J."/>
            <person name="Acer S.C."/>
            <person name="Aftuck L."/>
            <person name="Alexander A."/>
            <person name="An P."/>
            <person name="Anderson E."/>
            <person name="Anderson S."/>
            <person name="Arachi H."/>
            <person name="Azer M."/>
            <person name="Bachantsang P."/>
            <person name="Barry A."/>
            <person name="Bayul T."/>
            <person name="Berlin A."/>
            <person name="Bessette D."/>
            <person name="Bloom T."/>
            <person name="Blye J."/>
            <person name="Boguslavskiy L."/>
            <person name="Bonnet C."/>
            <person name="Boukhgalter B."/>
            <person name="Bourzgui I."/>
            <person name="Brown A."/>
            <person name="Cahill P."/>
            <person name="Channer S."/>
            <person name="Cheshatsang Y."/>
            <person name="Chuda L."/>
            <person name="Citroen M."/>
            <person name="Collymore A."/>
            <person name="Cooke P."/>
            <person name="Costello M."/>
            <person name="D'Aco K."/>
            <person name="Daza R."/>
            <person name="De Haan G."/>
            <person name="DeGray S."/>
            <person name="DeMaso C."/>
            <person name="Dhargay N."/>
            <person name="Dooley K."/>
            <person name="Dooley E."/>
            <person name="Doricent M."/>
            <person name="Dorje P."/>
            <person name="Dorjee K."/>
            <person name="Dupes A."/>
            <person name="Elong R."/>
            <person name="Falk J."/>
            <person name="Farina A."/>
            <person name="Faro S."/>
            <person name="Ferguson D."/>
            <person name="Fisher S."/>
            <person name="Foley C.D."/>
            <person name="Franke A."/>
            <person name="Friedrich D."/>
            <person name="Gadbois L."/>
            <person name="Gearin G."/>
            <person name="Gearin C.R."/>
            <person name="Giannoukos G."/>
            <person name="Goode T."/>
            <person name="Graham J."/>
            <person name="Grandbois E."/>
            <person name="Grewal S."/>
            <person name="Gyaltsen K."/>
            <person name="Hafez N."/>
            <person name="Hagos B."/>
            <person name="Hall J."/>
            <person name="Henson C."/>
            <person name="Hollinger A."/>
            <person name="Honan T."/>
            <person name="Huard M.D."/>
            <person name="Hughes L."/>
            <person name="Hurhula B."/>
            <person name="Husby M.E."/>
            <person name="Kamat A."/>
            <person name="Kanga B."/>
            <person name="Kashin S."/>
            <person name="Khazanovich D."/>
            <person name="Kisner P."/>
            <person name="Lance K."/>
            <person name="Lara M."/>
            <person name="Lee W."/>
            <person name="Lennon N."/>
            <person name="Letendre F."/>
            <person name="LeVine R."/>
            <person name="Lipovsky A."/>
            <person name="Liu X."/>
            <person name="Liu J."/>
            <person name="Liu S."/>
            <person name="Lokyitsang T."/>
            <person name="Lokyitsang Y."/>
            <person name="Lubonja R."/>
            <person name="Lui A."/>
            <person name="MacDonald P."/>
            <person name="Magnisalis V."/>
            <person name="Maru K."/>
            <person name="Matthews C."/>
            <person name="McCusker W."/>
            <person name="McDonough S."/>
            <person name="Mehta T."/>
            <person name="Meldrim J."/>
            <person name="Meneus L."/>
            <person name="Mihai O."/>
            <person name="Mihalev A."/>
            <person name="Mihova T."/>
            <person name="Mittelman R."/>
            <person name="Mlenga V."/>
            <person name="Montmayeur A."/>
            <person name="Mulrain L."/>
            <person name="Navidi A."/>
            <person name="Naylor J."/>
            <person name="Negash T."/>
            <person name="Nguyen T."/>
            <person name="Nguyen N."/>
            <person name="Nicol R."/>
            <person name="Norbu C."/>
            <person name="Norbu N."/>
            <person name="Novod N."/>
            <person name="O'Neill B."/>
            <person name="Osman S."/>
            <person name="Markiewicz E."/>
            <person name="Oyono O.L."/>
            <person name="Patti C."/>
            <person name="Phunkhang P."/>
            <person name="Pierre F."/>
            <person name="Priest M."/>
            <person name="Raghuraman S."/>
            <person name="Rege F."/>
            <person name="Reyes R."/>
            <person name="Rise C."/>
            <person name="Rogov P."/>
            <person name="Ross K."/>
            <person name="Ryan E."/>
            <person name="Settipalli S."/>
            <person name="Shea T."/>
            <person name="Sherpa N."/>
            <person name="Shi L."/>
            <person name="Shih D."/>
            <person name="Sparrow T."/>
            <person name="Spaulding J."/>
            <person name="Stalker J."/>
            <person name="Stange-Thomann N."/>
            <person name="Stavropoulos S."/>
            <person name="Stone C."/>
            <person name="Strader C."/>
            <person name="Tesfaye S."/>
            <person name="Thomson T."/>
            <person name="Thoulutsang Y."/>
            <person name="Thoulutsang D."/>
            <person name="Topham K."/>
            <person name="Topping I."/>
            <person name="Tsamla T."/>
            <person name="Vassiliev H."/>
            <person name="Vo A."/>
            <person name="Wangchuk T."/>
            <person name="Wangdi T."/>
            <person name="Weiand M."/>
            <person name="Wilkinson J."/>
            <person name="Wilson A."/>
            <person name="Yadav S."/>
            <person name="Young G."/>
            <person name="Yu Q."/>
            <person name="Zembek L."/>
            <person name="Zhong D."/>
            <person name="Zimmer A."/>
            <person name="Zwirko Z."/>
            <person name="Jaffe D.B."/>
            <person name="Alvarez P."/>
            <person name="Brockman W."/>
            <person name="Butler J."/>
            <person name="Chin C."/>
            <person name="Gnerre S."/>
            <person name="Grabherr M."/>
            <person name="Kleber M."/>
            <person name="Mauceli E."/>
            <person name="MacCallum I."/>
        </authorList>
    </citation>
    <scope>NUCLEOTIDE SEQUENCE [LARGE SCALE GENOMIC DNA]</scope>
    <source>
        <strain evidence="3">Tucson 15081-1352.22</strain>
    </source>
</reference>
<name>A0A0Q9X5G6_DROMO</name>
<dbReference type="Proteomes" id="UP000009192">
    <property type="component" value="Unassembled WGS sequence"/>
</dbReference>
<dbReference type="EMBL" id="CH933807">
    <property type="protein sequence ID" value="KRG03149.1"/>
    <property type="molecule type" value="Genomic_DNA"/>
</dbReference>
<feature type="transmembrane region" description="Helical" evidence="1">
    <location>
        <begin position="81"/>
        <end position="103"/>
    </location>
</feature>
<proteinExistence type="predicted"/>
<feature type="transmembrane region" description="Helical" evidence="1">
    <location>
        <begin position="115"/>
        <end position="139"/>
    </location>
</feature>
<sequence>MEFTGVPKVRLRSNSQLLSNMLFMRTYIFCASVRLGVILISIFALVYPEISTFFLQLYSIGHGIACVVAGYGAYNLKRYFVLPLAFFEFVFIVEIIVIAVLFLRIIRHFVSLEKLIVLTVTAAAYATFVVYDFFALLAFEQIMRIVRSKQYQQLYGSDPLNPVINATTVKYPNANNSISTADKSPSSAY</sequence>
<evidence type="ECO:0000313" key="3">
    <source>
        <dbReference type="Proteomes" id="UP000009192"/>
    </source>
</evidence>
<keyword evidence="1" id="KW-1133">Transmembrane helix</keyword>
<evidence type="ECO:0000256" key="1">
    <source>
        <dbReference type="SAM" id="Phobius"/>
    </source>
</evidence>
<accession>A0A0Q9X5G6</accession>
<protein>
    <recommendedName>
        <fullName evidence="4">MARVEL domain-containing protein</fullName>
    </recommendedName>
</protein>
<dbReference type="KEGG" id="dmo:Dmoj_GI26746"/>
<dbReference type="OrthoDB" id="8062551at2759"/>
<keyword evidence="1" id="KW-0812">Transmembrane</keyword>